<evidence type="ECO:0000313" key="1">
    <source>
        <dbReference type="EMBL" id="CAK9034317.1"/>
    </source>
</evidence>
<evidence type="ECO:0000313" key="2">
    <source>
        <dbReference type="Proteomes" id="UP001642464"/>
    </source>
</evidence>
<comment type="caution">
    <text evidence="1">The sequence shown here is derived from an EMBL/GenBank/DDBJ whole genome shotgun (WGS) entry which is preliminary data.</text>
</comment>
<proteinExistence type="predicted"/>
<name>A0ABP0L586_9DINO</name>
<organism evidence="1 2">
    <name type="scientific">Durusdinium trenchii</name>
    <dbReference type="NCBI Taxonomy" id="1381693"/>
    <lineage>
        <taxon>Eukaryota</taxon>
        <taxon>Sar</taxon>
        <taxon>Alveolata</taxon>
        <taxon>Dinophyceae</taxon>
        <taxon>Suessiales</taxon>
        <taxon>Symbiodiniaceae</taxon>
        <taxon>Durusdinium</taxon>
    </lineage>
</organism>
<sequence>MDIARRLESKLGHLWTKKGLIFNIELVDTVRDWVSLLPSGLSLKNAFRARKWIDNEDQIPLPQSFTFMTRAGLPDQGANLELSDRVPRAMRADNVIDDTFCMIKEKMASDGLCQSPLLVLPGSFIEESKRLLRRANEESCPVKTCHLDQDRRDELRMLKIGQFVATEPIEKLRAYFDSAIWDLVDSNPTADFDKGYLQLTPNASMEEFWLPLHAFDYSEHGKN</sequence>
<keyword evidence="2" id="KW-1185">Reference proteome</keyword>
<accession>A0ABP0L586</accession>
<dbReference type="Proteomes" id="UP001642464">
    <property type="component" value="Unassembled WGS sequence"/>
</dbReference>
<gene>
    <name evidence="1" type="ORF">SCF082_LOCUS20812</name>
</gene>
<dbReference type="EMBL" id="CAXAMM010014651">
    <property type="protein sequence ID" value="CAK9034317.1"/>
    <property type="molecule type" value="Genomic_DNA"/>
</dbReference>
<protein>
    <submittedName>
        <fullName evidence="1">Uncharacterized protein</fullName>
    </submittedName>
</protein>
<reference evidence="1 2" key="1">
    <citation type="submission" date="2024-02" db="EMBL/GenBank/DDBJ databases">
        <authorList>
            <person name="Chen Y."/>
            <person name="Shah S."/>
            <person name="Dougan E. K."/>
            <person name="Thang M."/>
            <person name="Chan C."/>
        </authorList>
    </citation>
    <scope>NUCLEOTIDE SEQUENCE [LARGE SCALE GENOMIC DNA]</scope>
</reference>
<feature type="non-terminal residue" evidence="1">
    <location>
        <position position="223"/>
    </location>
</feature>